<comment type="caution">
    <text evidence="3">The sequence shown here is derived from an EMBL/GenBank/DDBJ whole genome shotgun (WGS) entry which is preliminary data.</text>
</comment>
<feature type="domain" description="PRC-barrel" evidence="2">
    <location>
        <begin position="142"/>
        <end position="191"/>
    </location>
</feature>
<name>A0A081D111_9HYPH</name>
<feature type="chain" id="PRO_5001756332" description="PRC-barrel domain-containing protein" evidence="1">
    <location>
        <begin position="25"/>
        <end position="263"/>
    </location>
</feature>
<dbReference type="Gene3D" id="2.30.30.240">
    <property type="entry name" value="PRC-barrel domain"/>
    <property type="match status" value="1"/>
</dbReference>
<dbReference type="Proteomes" id="UP000028701">
    <property type="component" value="Unassembled WGS sequence"/>
</dbReference>
<dbReference type="InterPro" id="IPR027275">
    <property type="entry name" value="PRC-brl_dom"/>
</dbReference>
<evidence type="ECO:0000313" key="4">
    <source>
        <dbReference type="Proteomes" id="UP000028701"/>
    </source>
</evidence>
<dbReference type="RefSeq" id="WP_045232026.1">
    <property type="nucleotide sequence ID" value="NZ_BBJU01000026.1"/>
</dbReference>
<dbReference type="Pfam" id="PF05239">
    <property type="entry name" value="PRC"/>
    <property type="match status" value="1"/>
</dbReference>
<protein>
    <recommendedName>
        <fullName evidence="2">PRC-barrel domain-containing protein</fullName>
    </recommendedName>
</protein>
<accession>A0A081D111</accession>
<gene>
    <name evidence="3" type="ORF">RRU01S_26_01350</name>
</gene>
<proteinExistence type="predicted"/>
<sequence>MTILKTAAVAVGFAFALSATPVLAACNISDAKLEEAILQKPELRDPENRYLVLDLRTMRDAAFLLWTYGLEDDCERLVGNIKELIASPSMGERGTSDEDAVDQQQAAGEPLQQRLGKVKGSRGTLNEGPLVPISALDPGLLVNEIVGAEVRTSDDKIVGEVRNVVIGTKDQKDYVIVASGGFFVPGKDSLVVPLLSLVIDRARTSFFLPITSDQVKSVPLMPDQDYLWLDDKEWRAKNDAIFQSLISNMASINKTLAPTVGTK</sequence>
<dbReference type="AlphaFoldDB" id="A0A081D111"/>
<organism evidence="3 4">
    <name type="scientific">Agrobacterium rubi TR3 = NBRC 13261</name>
    <dbReference type="NCBI Taxonomy" id="1368415"/>
    <lineage>
        <taxon>Bacteria</taxon>
        <taxon>Pseudomonadati</taxon>
        <taxon>Pseudomonadota</taxon>
        <taxon>Alphaproteobacteria</taxon>
        <taxon>Hyphomicrobiales</taxon>
        <taxon>Rhizobiaceae</taxon>
        <taxon>Rhizobium/Agrobacterium group</taxon>
        <taxon>Agrobacterium</taxon>
    </lineage>
</organism>
<dbReference type="OrthoDB" id="8287480at2"/>
<dbReference type="InterPro" id="IPR011033">
    <property type="entry name" value="PRC_barrel-like_sf"/>
</dbReference>
<keyword evidence="1" id="KW-0732">Signal</keyword>
<dbReference type="EMBL" id="BBJU01000026">
    <property type="protein sequence ID" value="GAK72607.1"/>
    <property type="molecule type" value="Genomic_DNA"/>
</dbReference>
<evidence type="ECO:0000259" key="2">
    <source>
        <dbReference type="Pfam" id="PF05239"/>
    </source>
</evidence>
<dbReference type="PROSITE" id="PS51257">
    <property type="entry name" value="PROKAR_LIPOPROTEIN"/>
    <property type="match status" value="1"/>
</dbReference>
<dbReference type="eggNOG" id="ENOG502Z8WR">
    <property type="taxonomic scope" value="Bacteria"/>
</dbReference>
<evidence type="ECO:0000313" key="3">
    <source>
        <dbReference type="EMBL" id="GAK72607.1"/>
    </source>
</evidence>
<reference evidence="3 4" key="1">
    <citation type="submission" date="2014-08" db="EMBL/GenBank/DDBJ databases">
        <title>Whole genome shotgun sequence of Rhizobium rubi NBRC 13261.</title>
        <authorList>
            <person name="Katano-Makiyama Y."/>
            <person name="Hosoyama A."/>
            <person name="Hashimoto M."/>
            <person name="Hosoyama Y."/>
            <person name="Noguchi M."/>
            <person name="Tsuchikane K."/>
            <person name="Uohara A."/>
            <person name="Ohji S."/>
            <person name="Ichikawa N."/>
            <person name="Kimura A."/>
            <person name="Yamazoe A."/>
            <person name="Fujita N."/>
        </authorList>
    </citation>
    <scope>NUCLEOTIDE SEQUENCE [LARGE SCALE GENOMIC DNA]</scope>
    <source>
        <strain evidence="3 4">NBRC 13261</strain>
    </source>
</reference>
<evidence type="ECO:0000256" key="1">
    <source>
        <dbReference type="SAM" id="SignalP"/>
    </source>
</evidence>
<feature type="signal peptide" evidence="1">
    <location>
        <begin position="1"/>
        <end position="24"/>
    </location>
</feature>
<dbReference type="SUPFAM" id="SSF50346">
    <property type="entry name" value="PRC-barrel domain"/>
    <property type="match status" value="1"/>
</dbReference>